<sequence length="97" mass="11113">MLRTWSPEQIAATLGGICFKTIYRWLSQGHLLDGRLQVLRHKGKRQRPQEKRGRFNVGTSIRQRPKEVHKRLEAGHWELDTVVSGRGTSKGCVATIH</sequence>
<dbReference type="PANTHER" id="PTHR10948">
    <property type="entry name" value="TRANSPOSASE"/>
    <property type="match status" value="1"/>
</dbReference>
<proteinExistence type="predicted"/>
<dbReference type="InterPro" id="IPR053392">
    <property type="entry name" value="Transposase_IS30-like"/>
</dbReference>
<gene>
    <name evidence="1" type="ORF">KSB_60580</name>
</gene>
<reference evidence="1 2" key="1">
    <citation type="journal article" date="2021" name="Int. J. Syst. Evol. Microbiol.">
        <title>Reticulibacter mediterranei gen. nov., sp. nov., within the new family Reticulibacteraceae fam. nov., and Ktedonospora formicarum gen. nov., sp. nov., Ktedonobacter robiniae sp. nov., Dictyobacter formicarum sp. nov. and Dictyobacter arantiisoli sp. nov., belonging to the class Ktedonobacteria.</title>
        <authorList>
            <person name="Yabe S."/>
            <person name="Zheng Y."/>
            <person name="Wang C.M."/>
            <person name="Sakai Y."/>
            <person name="Abe K."/>
            <person name="Yokota A."/>
            <person name="Donadio S."/>
            <person name="Cavaletti L."/>
            <person name="Monciardini P."/>
        </authorList>
    </citation>
    <scope>NUCLEOTIDE SEQUENCE [LARGE SCALE GENOMIC DNA]</scope>
    <source>
        <strain evidence="1 2">SOSP1-30</strain>
    </source>
</reference>
<comment type="caution">
    <text evidence="1">The sequence shown here is derived from an EMBL/GenBank/DDBJ whole genome shotgun (WGS) entry which is preliminary data.</text>
</comment>
<evidence type="ECO:0000313" key="2">
    <source>
        <dbReference type="Proteomes" id="UP000654345"/>
    </source>
</evidence>
<protein>
    <recommendedName>
        <fullName evidence="3">IS30 family transposase</fullName>
    </recommendedName>
</protein>
<dbReference type="InterPro" id="IPR051917">
    <property type="entry name" value="Transposase-Integrase"/>
</dbReference>
<name>A0ABQ3UXT3_9CHLR</name>
<evidence type="ECO:0008006" key="3">
    <source>
        <dbReference type="Google" id="ProtNLM"/>
    </source>
</evidence>
<accession>A0ABQ3UXT3</accession>
<dbReference type="NCBIfam" id="NF033563">
    <property type="entry name" value="transpos_IS30"/>
    <property type="match status" value="1"/>
</dbReference>
<evidence type="ECO:0000313" key="1">
    <source>
        <dbReference type="EMBL" id="GHO57583.1"/>
    </source>
</evidence>
<dbReference type="Proteomes" id="UP000654345">
    <property type="component" value="Unassembled WGS sequence"/>
</dbReference>
<organism evidence="1 2">
    <name type="scientific">Ktedonobacter robiniae</name>
    <dbReference type="NCBI Taxonomy" id="2778365"/>
    <lineage>
        <taxon>Bacteria</taxon>
        <taxon>Bacillati</taxon>
        <taxon>Chloroflexota</taxon>
        <taxon>Ktedonobacteria</taxon>
        <taxon>Ktedonobacterales</taxon>
        <taxon>Ktedonobacteraceae</taxon>
        <taxon>Ktedonobacter</taxon>
    </lineage>
</organism>
<keyword evidence="2" id="KW-1185">Reference proteome</keyword>
<dbReference type="EMBL" id="BNJG01000002">
    <property type="protein sequence ID" value="GHO57583.1"/>
    <property type="molecule type" value="Genomic_DNA"/>
</dbReference>
<dbReference type="PANTHER" id="PTHR10948:SF23">
    <property type="entry name" value="TRANSPOSASE INSI FOR INSERTION SEQUENCE ELEMENT IS30A-RELATED"/>
    <property type="match status" value="1"/>
</dbReference>